<proteinExistence type="predicted"/>
<comment type="caution">
    <text evidence="1">The sequence shown here is derived from an EMBL/GenBank/DDBJ whole genome shotgun (WGS) entry which is preliminary data.</text>
</comment>
<reference evidence="1" key="1">
    <citation type="journal article" date="2014" name="Front. Microbiol.">
        <title>High frequency of phylogenetically diverse reductive dehalogenase-homologous genes in deep subseafloor sedimentary metagenomes.</title>
        <authorList>
            <person name="Kawai M."/>
            <person name="Futagami T."/>
            <person name="Toyoda A."/>
            <person name="Takaki Y."/>
            <person name="Nishi S."/>
            <person name="Hori S."/>
            <person name="Arai W."/>
            <person name="Tsubouchi T."/>
            <person name="Morono Y."/>
            <person name="Uchiyama I."/>
            <person name="Ito T."/>
            <person name="Fujiyama A."/>
            <person name="Inagaki F."/>
            <person name="Takami H."/>
        </authorList>
    </citation>
    <scope>NUCLEOTIDE SEQUENCE</scope>
    <source>
        <strain evidence="1">Expedition CK06-06</strain>
    </source>
</reference>
<name>X1JSF8_9ZZZZ</name>
<gene>
    <name evidence="1" type="ORF">S06H3_04454</name>
</gene>
<dbReference type="EMBL" id="BARV01001563">
    <property type="protein sequence ID" value="GAH97676.1"/>
    <property type="molecule type" value="Genomic_DNA"/>
</dbReference>
<sequence>MVQRLAPAFSCSDSYLQVILNLILPDKVIKASGSEAGIKAYILGFGLT</sequence>
<organism evidence="1">
    <name type="scientific">marine sediment metagenome</name>
    <dbReference type="NCBI Taxonomy" id="412755"/>
    <lineage>
        <taxon>unclassified sequences</taxon>
        <taxon>metagenomes</taxon>
        <taxon>ecological metagenomes</taxon>
    </lineage>
</organism>
<dbReference type="AlphaFoldDB" id="X1JSF8"/>
<evidence type="ECO:0000313" key="1">
    <source>
        <dbReference type="EMBL" id="GAH97676.1"/>
    </source>
</evidence>
<accession>X1JSF8</accession>
<protein>
    <submittedName>
        <fullName evidence="1">Uncharacterized protein</fullName>
    </submittedName>
</protein>